<sequence length="231" mass="26163">MTLHPRSDKRALAVSSSGALTRVELPEEAQQQHARLPARYRQAPLRPVLSSTAPCNGALWSVLRVSLIALATDSTHLRAASSRPVRSAHRQPARAEFRARVAHTSAISQRCHSPGERGQAARRNVLQCGRDRRGAGRVQQPICELNPGASAGGRFLWKMAISRTSLRIVPVILYSLYPTIRRFNQYFFHNFTAQCRGHRGRRRREHFDRCIPNADSRAHRATQRRQMKFMC</sequence>
<keyword evidence="2" id="KW-1185">Reference proteome</keyword>
<comment type="caution">
    <text evidence="1">The sequence shown here is derived from an EMBL/GenBank/DDBJ whole genome shotgun (WGS) entry which is preliminary data.</text>
</comment>
<organism evidence="1 2">
    <name type="scientific">Mycena belliarum</name>
    <dbReference type="NCBI Taxonomy" id="1033014"/>
    <lineage>
        <taxon>Eukaryota</taxon>
        <taxon>Fungi</taxon>
        <taxon>Dikarya</taxon>
        <taxon>Basidiomycota</taxon>
        <taxon>Agaricomycotina</taxon>
        <taxon>Agaricomycetes</taxon>
        <taxon>Agaricomycetidae</taxon>
        <taxon>Agaricales</taxon>
        <taxon>Marasmiineae</taxon>
        <taxon>Mycenaceae</taxon>
        <taxon>Mycena</taxon>
    </lineage>
</organism>
<reference evidence="1" key="1">
    <citation type="submission" date="2023-03" db="EMBL/GenBank/DDBJ databases">
        <title>Massive genome expansion in bonnet fungi (Mycena s.s.) driven by repeated elements and novel gene families across ecological guilds.</title>
        <authorList>
            <consortium name="Lawrence Berkeley National Laboratory"/>
            <person name="Harder C.B."/>
            <person name="Miyauchi S."/>
            <person name="Viragh M."/>
            <person name="Kuo A."/>
            <person name="Thoen E."/>
            <person name="Andreopoulos B."/>
            <person name="Lu D."/>
            <person name="Skrede I."/>
            <person name="Drula E."/>
            <person name="Henrissat B."/>
            <person name="Morin E."/>
            <person name="Kohler A."/>
            <person name="Barry K."/>
            <person name="LaButti K."/>
            <person name="Morin E."/>
            <person name="Salamov A."/>
            <person name="Lipzen A."/>
            <person name="Mereny Z."/>
            <person name="Hegedus B."/>
            <person name="Baldrian P."/>
            <person name="Stursova M."/>
            <person name="Weitz H."/>
            <person name="Taylor A."/>
            <person name="Grigoriev I.V."/>
            <person name="Nagy L.G."/>
            <person name="Martin F."/>
            <person name="Kauserud H."/>
        </authorList>
    </citation>
    <scope>NUCLEOTIDE SEQUENCE</scope>
    <source>
        <strain evidence="1">CBHHK173m</strain>
    </source>
</reference>
<protein>
    <submittedName>
        <fullName evidence="1">Uncharacterized protein</fullName>
    </submittedName>
</protein>
<dbReference type="AlphaFoldDB" id="A0AAD6XSS0"/>
<accession>A0AAD6XSS0</accession>
<evidence type="ECO:0000313" key="2">
    <source>
        <dbReference type="Proteomes" id="UP001222325"/>
    </source>
</evidence>
<name>A0AAD6XSS0_9AGAR</name>
<evidence type="ECO:0000313" key="1">
    <source>
        <dbReference type="EMBL" id="KAJ7100699.1"/>
    </source>
</evidence>
<dbReference type="EMBL" id="JARJCN010000005">
    <property type="protein sequence ID" value="KAJ7100699.1"/>
    <property type="molecule type" value="Genomic_DNA"/>
</dbReference>
<gene>
    <name evidence="1" type="ORF">B0H15DRAFT_459143</name>
</gene>
<proteinExistence type="predicted"/>
<dbReference type="Proteomes" id="UP001222325">
    <property type="component" value="Unassembled WGS sequence"/>
</dbReference>